<dbReference type="GO" id="GO:0004553">
    <property type="term" value="F:hydrolase activity, hydrolyzing O-glycosyl compounds"/>
    <property type="evidence" value="ECO:0007669"/>
    <property type="project" value="InterPro"/>
</dbReference>
<dbReference type="OrthoDB" id="9813184at2"/>
<evidence type="ECO:0000256" key="2">
    <source>
        <dbReference type="RuleBase" id="RU003679"/>
    </source>
</evidence>
<dbReference type="RefSeq" id="WP_058267695.1">
    <property type="nucleotide sequence ID" value="NZ_FMAZ01000003.1"/>
</dbReference>
<feature type="region of interest" description="Disordered" evidence="3">
    <location>
        <begin position="1"/>
        <end position="26"/>
    </location>
</feature>
<dbReference type="SUPFAM" id="SSF51445">
    <property type="entry name" value="(Trans)glycosidases"/>
    <property type="match status" value="1"/>
</dbReference>
<gene>
    <name evidence="5" type="ORF">AS031_08380</name>
</gene>
<dbReference type="EMBL" id="LNQM01000003">
    <property type="protein sequence ID" value="KSU76623.1"/>
    <property type="molecule type" value="Genomic_DNA"/>
</dbReference>
<proteinExistence type="inferred from homology"/>
<sequence length="795" mass="85073">MPSPSSHARPLLRAAHQPWDTPLTSPAMSNTIDRHTRFRVTNRYLEIDGTPAIPVSGELHYSRLPRGQWEDRLRLMKAGGITVVATYVFWIHHEQTEGKIRFDGGLDAAAFVRLCADIGLDVVLRIGPWCHGEVRNGGFPDWVQAAPVRHRTNDPAYLALVKAWFARVGEELHQLTGPDSNVIGIQLENELYDQPEHFAELKKLARDAGLSAPLWTATAWGGADMPEGEVLPLFGGYGDGFWVDADAPWDPTFREHYFFSHTWDDPGIGADVRGLAGNGTEPGPAAPAPRTPSDLFPPATCELAGGMATAYQRRPWPKGLDVAAVAHNKIGNGSAWQGYYMFAGGTNPADGLQESQETGYPNDMPRFDYDFHAPIGASGRLAPSFAALRRQHAFLDAFGDRLAQMPSSLPDAMPGGINDTTTLRWALRSDGAAGFVFITWHQPHLPLGTYEGARFGAVLDGGTVTFPGSPVDIPAGTVAHWPVNLEVAGVTVSWATASPLTVLQPSAQEPDSLPTLVLAAEPGIPVELCFPEGTEVHGAGSADPAGTYRPQVAEPTVFTTRHGDAQLDVLVLPAEAANVAWVLGTAPNRALVLSADPVWLDGTGRLAGRSQAPAEVLRYRAGARSFEAVETVLRHGPAALHTVKTELLRPAGPVPATYGSSANRAAAPSPDTIAGLAETYRLSIPGEALAAHDLLDQGHNELEIHWAGDVARLLVDGSVVADRFWDGSPWVLDTCGAGIRPGAEVTLEILPLSPAAEVGLPAEAQRRREASRGDLAALDLVRLVGWTAWQEGSAT</sequence>
<dbReference type="GO" id="GO:0005975">
    <property type="term" value="P:carbohydrate metabolic process"/>
    <property type="evidence" value="ECO:0007669"/>
    <property type="project" value="InterPro"/>
</dbReference>
<evidence type="ECO:0000256" key="3">
    <source>
        <dbReference type="SAM" id="MobiDB-lite"/>
    </source>
</evidence>
<dbReference type="AlphaFoldDB" id="A0A0V8IPM1"/>
<feature type="domain" description="Glycoside hydrolase 35 catalytic" evidence="4">
    <location>
        <begin position="46"/>
        <end position="393"/>
    </location>
</feature>
<dbReference type="InterPro" id="IPR001944">
    <property type="entry name" value="Glycoside_Hdrlase_35"/>
</dbReference>
<dbReference type="PRINTS" id="PR00742">
    <property type="entry name" value="GLHYDRLASE35"/>
</dbReference>
<keyword evidence="6" id="KW-1185">Reference proteome</keyword>
<dbReference type="InterPro" id="IPR031330">
    <property type="entry name" value="Gly_Hdrlase_35_cat"/>
</dbReference>
<organism evidence="5 6">
    <name type="scientific">Pseudarthrobacter enclensis</name>
    <dbReference type="NCBI Taxonomy" id="993070"/>
    <lineage>
        <taxon>Bacteria</taxon>
        <taxon>Bacillati</taxon>
        <taxon>Actinomycetota</taxon>
        <taxon>Actinomycetes</taxon>
        <taxon>Micrococcales</taxon>
        <taxon>Micrococcaceae</taxon>
        <taxon>Pseudarthrobacter</taxon>
    </lineage>
</organism>
<evidence type="ECO:0000313" key="6">
    <source>
        <dbReference type="Proteomes" id="UP000053199"/>
    </source>
</evidence>
<evidence type="ECO:0000313" key="5">
    <source>
        <dbReference type="EMBL" id="KSU76623.1"/>
    </source>
</evidence>
<comment type="caution">
    <text evidence="5">The sequence shown here is derived from an EMBL/GenBank/DDBJ whole genome shotgun (WGS) entry which is preliminary data.</text>
</comment>
<comment type="similarity">
    <text evidence="1 2">Belongs to the glycosyl hydrolase 35 family.</text>
</comment>
<dbReference type="InterPro" id="IPR017853">
    <property type="entry name" value="GH"/>
</dbReference>
<dbReference type="Gene3D" id="3.20.20.80">
    <property type="entry name" value="Glycosidases"/>
    <property type="match status" value="1"/>
</dbReference>
<dbReference type="PANTHER" id="PTHR23421">
    <property type="entry name" value="BETA-GALACTOSIDASE RELATED"/>
    <property type="match status" value="1"/>
</dbReference>
<evidence type="ECO:0000259" key="4">
    <source>
        <dbReference type="Pfam" id="PF01301"/>
    </source>
</evidence>
<dbReference type="Pfam" id="PF01301">
    <property type="entry name" value="Glyco_hydro_35"/>
    <property type="match status" value="1"/>
</dbReference>
<accession>A0A0V8IPM1</accession>
<reference evidence="5 6" key="1">
    <citation type="journal article" date="2014" name="Arch. Microbiol.">
        <title>Arthrobacter enclensis sp. nov., isolated from sediment sample.</title>
        <authorList>
            <person name="Dastager S.G."/>
            <person name="Liu Q."/>
            <person name="Tang S.K."/>
            <person name="Krishnamurthi S."/>
            <person name="Lee J.C."/>
            <person name="Li W.J."/>
        </authorList>
    </citation>
    <scope>NUCLEOTIDE SEQUENCE [LARGE SCALE GENOMIC DNA]</scope>
    <source>
        <strain evidence="5 6">NIO-1008</strain>
    </source>
</reference>
<evidence type="ECO:0000256" key="1">
    <source>
        <dbReference type="ARBA" id="ARBA00009809"/>
    </source>
</evidence>
<protein>
    <submittedName>
        <fullName evidence="5">Beta-galactosidase</fullName>
    </submittedName>
</protein>
<dbReference type="Proteomes" id="UP000053199">
    <property type="component" value="Unassembled WGS sequence"/>
</dbReference>
<dbReference type="STRING" id="993070.AS031_08380"/>
<name>A0A0V8IPM1_9MICC</name>